<keyword evidence="2" id="KW-1185">Reference proteome</keyword>
<dbReference type="RefSeq" id="WP_320185228.1">
    <property type="nucleotide sequence ID" value="NZ_CP138332.1"/>
</dbReference>
<gene>
    <name evidence="1" type="ORF">ACFS7Y_14280</name>
</gene>
<name>A0ABW6BJ53_9SPHI</name>
<evidence type="ECO:0000313" key="2">
    <source>
        <dbReference type="Proteomes" id="UP001597525"/>
    </source>
</evidence>
<accession>A0ABW6BJ53</accession>
<reference evidence="2" key="1">
    <citation type="journal article" date="2019" name="Int. J. Syst. Evol. Microbiol.">
        <title>The Global Catalogue of Microorganisms (GCM) 10K type strain sequencing project: providing services to taxonomists for standard genome sequencing and annotation.</title>
        <authorList>
            <consortium name="The Broad Institute Genomics Platform"/>
            <consortium name="The Broad Institute Genome Sequencing Center for Infectious Disease"/>
            <person name="Wu L."/>
            <person name="Ma J."/>
        </authorList>
    </citation>
    <scope>NUCLEOTIDE SEQUENCE [LARGE SCALE GENOMIC DNA]</scope>
    <source>
        <strain evidence="2">KCTC 22814</strain>
    </source>
</reference>
<dbReference type="EMBL" id="JBHUPB010000009">
    <property type="protein sequence ID" value="MFD2968563.1"/>
    <property type="molecule type" value="Genomic_DNA"/>
</dbReference>
<proteinExistence type="predicted"/>
<sequence length="129" mass="14818">MIFNLQLLFASFMTVFTVQQQDQELYKAWKIVAEERLYLNLDGSAHSAFLNRLDSAKSEATVFTFLPDGTFQSAEGNGTFKASADSIHLRISDKTTSFKFTLKDNSLYLYNDVKKEDHIRREMLHAQPL</sequence>
<evidence type="ECO:0000313" key="1">
    <source>
        <dbReference type="EMBL" id="MFD2968563.1"/>
    </source>
</evidence>
<protein>
    <submittedName>
        <fullName evidence="1">Uncharacterized protein</fullName>
    </submittedName>
</protein>
<comment type="caution">
    <text evidence="1">The sequence shown here is derived from an EMBL/GenBank/DDBJ whole genome shotgun (WGS) entry which is preliminary data.</text>
</comment>
<dbReference type="Proteomes" id="UP001597525">
    <property type="component" value="Unassembled WGS sequence"/>
</dbReference>
<organism evidence="1 2">
    <name type="scientific">Sphingobacterium bambusae</name>
    <dbReference type="NCBI Taxonomy" id="662858"/>
    <lineage>
        <taxon>Bacteria</taxon>
        <taxon>Pseudomonadati</taxon>
        <taxon>Bacteroidota</taxon>
        <taxon>Sphingobacteriia</taxon>
        <taxon>Sphingobacteriales</taxon>
        <taxon>Sphingobacteriaceae</taxon>
        <taxon>Sphingobacterium</taxon>
    </lineage>
</organism>